<evidence type="ECO:0008006" key="3">
    <source>
        <dbReference type="Google" id="ProtNLM"/>
    </source>
</evidence>
<evidence type="ECO:0000313" key="2">
    <source>
        <dbReference type="Proteomes" id="UP000243807"/>
    </source>
</evidence>
<organism evidence="1 2">
    <name type="scientific">Acidihalobacter ferrooxydans</name>
    <dbReference type="NCBI Taxonomy" id="1765967"/>
    <lineage>
        <taxon>Bacteria</taxon>
        <taxon>Pseudomonadati</taxon>
        <taxon>Pseudomonadota</taxon>
        <taxon>Gammaproteobacteria</taxon>
        <taxon>Chromatiales</taxon>
        <taxon>Ectothiorhodospiraceae</taxon>
        <taxon>Acidihalobacter</taxon>
    </lineage>
</organism>
<keyword evidence="2" id="KW-1185">Reference proteome</keyword>
<dbReference type="EMBL" id="CP019434">
    <property type="protein sequence ID" value="APZ42941.1"/>
    <property type="molecule type" value="Genomic_DNA"/>
</dbReference>
<dbReference type="Gene3D" id="3.40.50.300">
    <property type="entry name" value="P-loop containing nucleotide triphosphate hydrolases"/>
    <property type="match status" value="1"/>
</dbReference>
<sequence>MKNCLILGCGRSGTSMLTGTLARAGYYMGDWLYRPNAANPKGFFESYTVNSINERLLTRVSPASRSRSLLKRLWRTSFPSERWLIRLPVHTPIEGDARSLRRISRLVSKAPFAYKDPRFCYTLDAWRDRLPDDTVFLCIFREPGRTVQSMLKEHQRVYSDLPFSTDDAFGVWNDMYRHILERHRHQGDWLFIHFDQMLDGSKAEAIESLLNTRIDRDFPDRRLQRSAPGATPDYALETYRELCRLAGYEA</sequence>
<evidence type="ECO:0000313" key="1">
    <source>
        <dbReference type="EMBL" id="APZ42941.1"/>
    </source>
</evidence>
<accession>A0A1P8UGN3</accession>
<name>A0A1P8UGN3_9GAMM</name>
<dbReference type="Pfam" id="PF13469">
    <property type="entry name" value="Sulfotransfer_3"/>
    <property type="match status" value="1"/>
</dbReference>
<gene>
    <name evidence="1" type="ORF">BW247_07420</name>
</gene>
<dbReference type="RefSeq" id="WP_076836589.1">
    <property type="nucleotide sequence ID" value="NZ_CP019434.1"/>
</dbReference>
<dbReference type="SUPFAM" id="SSF52540">
    <property type="entry name" value="P-loop containing nucleoside triphosphate hydrolases"/>
    <property type="match status" value="1"/>
</dbReference>
<dbReference type="AlphaFoldDB" id="A0A1P8UGN3"/>
<dbReference type="InterPro" id="IPR027417">
    <property type="entry name" value="P-loop_NTPase"/>
</dbReference>
<protein>
    <recommendedName>
        <fullName evidence="3">Sulfotransferase family protein</fullName>
    </recommendedName>
</protein>
<reference evidence="1 2" key="1">
    <citation type="submission" date="2017-01" db="EMBL/GenBank/DDBJ databases">
        <title>Draft sequence of Acidihalobacter ferrooxidans strain DSM 14175 (strain V8).</title>
        <authorList>
            <person name="Khaleque H.N."/>
            <person name="Ramsay J.P."/>
            <person name="Murphy R.J.T."/>
            <person name="Kaksonen A.H."/>
            <person name="Boxall N.J."/>
            <person name="Watkin E.L.J."/>
        </authorList>
    </citation>
    <scope>NUCLEOTIDE SEQUENCE [LARGE SCALE GENOMIC DNA]</scope>
    <source>
        <strain evidence="1 2">V8</strain>
    </source>
</reference>
<dbReference type="STRING" id="1765967.BW247_07420"/>
<proteinExistence type="predicted"/>
<dbReference type="Proteomes" id="UP000243807">
    <property type="component" value="Chromosome"/>
</dbReference>
<dbReference type="KEGG" id="afy:BW247_07420"/>